<dbReference type="PANTHER" id="PTHR11910">
    <property type="entry name" value="ATP SYNTHASE DELTA CHAIN"/>
    <property type="match status" value="1"/>
</dbReference>
<dbReference type="GO" id="GO:0046933">
    <property type="term" value="F:proton-transporting ATP synthase activity, rotational mechanism"/>
    <property type="evidence" value="ECO:0007669"/>
    <property type="project" value="UniProtKB-UniRule"/>
</dbReference>
<keyword evidence="6 7" id="KW-0066">ATP synthesis</keyword>
<evidence type="ECO:0000256" key="3">
    <source>
        <dbReference type="ARBA" id="ARBA00022781"/>
    </source>
</evidence>
<dbReference type="PRINTS" id="PR00125">
    <property type="entry name" value="ATPASEDELTA"/>
</dbReference>
<dbReference type="InterPro" id="IPR000711">
    <property type="entry name" value="ATPase_OSCP/dsu"/>
</dbReference>
<dbReference type="NCBIfam" id="NF004403">
    <property type="entry name" value="PRK05758.2-4"/>
    <property type="match status" value="1"/>
</dbReference>
<keyword evidence="4 7" id="KW-0406">Ion transport</keyword>
<keyword evidence="3 7" id="KW-0375">Hydrogen ion transport</keyword>
<keyword evidence="9" id="KW-1185">Reference proteome</keyword>
<dbReference type="Gene3D" id="1.10.520.20">
    <property type="entry name" value="N-terminal domain of the delta subunit of the F1F0-ATP synthase"/>
    <property type="match status" value="1"/>
</dbReference>
<evidence type="ECO:0000256" key="1">
    <source>
        <dbReference type="ARBA" id="ARBA00004370"/>
    </source>
</evidence>
<sequence length="178" mass="19841">MSQSIAANRYAKALYDLAKDKNVVAETVADLREAKIVFTQSKDLFNLLENPKFSQSKKEELIATIFASEQPIIINAFKVLLNKKRIHEVVSVIDSFIRIANDELGVEDAIVYSTEALTDEEIQRISTTFASKVNKNSLNITNEIDASLIGGIKVIIGNLIFDNTIVSKVNDLRRQLLA</sequence>
<evidence type="ECO:0000256" key="2">
    <source>
        <dbReference type="ARBA" id="ARBA00022448"/>
    </source>
</evidence>
<name>A0A2U3AKY7_9BACL</name>
<comment type="function">
    <text evidence="7">F(1)F(0) ATP synthase produces ATP from ADP in the presence of a proton or sodium gradient. F-type ATPases consist of two structural domains, F(1) containing the extramembraneous catalytic core and F(0) containing the membrane proton channel, linked together by a central stalk and a peripheral stalk. During catalysis, ATP synthesis in the catalytic domain of F(1) is coupled via a rotary mechanism of the central stalk subunits to proton translocation.</text>
</comment>
<dbReference type="EMBL" id="QFVR01000011">
    <property type="protein sequence ID" value="PWI25184.1"/>
    <property type="molecule type" value="Genomic_DNA"/>
</dbReference>
<dbReference type="HAMAP" id="MF_01416">
    <property type="entry name" value="ATP_synth_delta_bact"/>
    <property type="match status" value="1"/>
</dbReference>
<keyword evidence="7" id="KW-1003">Cell membrane</keyword>
<evidence type="ECO:0000313" key="8">
    <source>
        <dbReference type="EMBL" id="PWI25184.1"/>
    </source>
</evidence>
<proteinExistence type="inferred from homology"/>
<evidence type="ECO:0000256" key="7">
    <source>
        <dbReference type="HAMAP-Rule" id="MF_01416"/>
    </source>
</evidence>
<reference evidence="8 9" key="1">
    <citation type="submission" date="2018-05" db="EMBL/GenBank/DDBJ databases">
        <title>Kurthia sibirica genome sequence.</title>
        <authorList>
            <person name="Maclea K.S."/>
            <person name="Goen A.E."/>
        </authorList>
    </citation>
    <scope>NUCLEOTIDE SEQUENCE [LARGE SCALE GENOMIC DNA]</scope>
    <source>
        <strain evidence="8 9">ATCC 49154</strain>
    </source>
</reference>
<dbReference type="Proteomes" id="UP000245938">
    <property type="component" value="Unassembled WGS sequence"/>
</dbReference>
<evidence type="ECO:0000313" key="9">
    <source>
        <dbReference type="Proteomes" id="UP000245938"/>
    </source>
</evidence>
<dbReference type="InterPro" id="IPR026015">
    <property type="entry name" value="ATP_synth_OSCP/delta_N_sf"/>
</dbReference>
<dbReference type="AlphaFoldDB" id="A0A2U3AKY7"/>
<dbReference type="GO" id="GO:0045259">
    <property type="term" value="C:proton-transporting ATP synthase complex"/>
    <property type="evidence" value="ECO:0007669"/>
    <property type="project" value="UniProtKB-KW"/>
</dbReference>
<comment type="subcellular location">
    <subcellularLocation>
        <location evidence="7">Cell membrane</location>
        <topology evidence="7">Peripheral membrane protein</topology>
    </subcellularLocation>
    <subcellularLocation>
        <location evidence="1">Membrane</location>
    </subcellularLocation>
</comment>
<keyword evidence="5 7" id="KW-0472">Membrane</keyword>
<accession>A0A2U3AKY7</accession>
<comment type="similarity">
    <text evidence="7">Belongs to the ATPase delta chain family.</text>
</comment>
<organism evidence="8 9">
    <name type="scientific">Kurthia sibirica</name>
    <dbReference type="NCBI Taxonomy" id="202750"/>
    <lineage>
        <taxon>Bacteria</taxon>
        <taxon>Bacillati</taxon>
        <taxon>Bacillota</taxon>
        <taxon>Bacilli</taxon>
        <taxon>Bacillales</taxon>
        <taxon>Caryophanaceae</taxon>
        <taxon>Kurthia</taxon>
    </lineage>
</organism>
<evidence type="ECO:0000256" key="6">
    <source>
        <dbReference type="ARBA" id="ARBA00023310"/>
    </source>
</evidence>
<protein>
    <recommendedName>
        <fullName evidence="7">ATP synthase subunit delta</fullName>
    </recommendedName>
    <alternativeName>
        <fullName evidence="7">ATP synthase F(1) sector subunit delta</fullName>
    </alternativeName>
    <alternativeName>
        <fullName evidence="7">F-type ATPase subunit delta</fullName>
        <shortName evidence="7">F-ATPase subunit delta</shortName>
    </alternativeName>
</protein>
<dbReference type="Pfam" id="PF00213">
    <property type="entry name" value="OSCP"/>
    <property type="match status" value="1"/>
</dbReference>
<evidence type="ECO:0000256" key="5">
    <source>
        <dbReference type="ARBA" id="ARBA00023136"/>
    </source>
</evidence>
<dbReference type="RefSeq" id="WP_109306217.1">
    <property type="nucleotide sequence ID" value="NZ_BJUF01000006.1"/>
</dbReference>
<evidence type="ECO:0000256" key="4">
    <source>
        <dbReference type="ARBA" id="ARBA00023065"/>
    </source>
</evidence>
<dbReference type="GO" id="GO:0005886">
    <property type="term" value="C:plasma membrane"/>
    <property type="evidence" value="ECO:0007669"/>
    <property type="project" value="UniProtKB-SubCell"/>
</dbReference>
<keyword evidence="2 7" id="KW-0813">Transport</keyword>
<dbReference type="SUPFAM" id="SSF47928">
    <property type="entry name" value="N-terminal domain of the delta subunit of the F1F0-ATP synthase"/>
    <property type="match status" value="1"/>
</dbReference>
<gene>
    <name evidence="7" type="primary">atpH</name>
    <name evidence="8" type="ORF">DEX24_09615</name>
</gene>
<dbReference type="NCBIfam" id="TIGR01145">
    <property type="entry name" value="ATP_synt_delta"/>
    <property type="match status" value="1"/>
</dbReference>
<comment type="function">
    <text evidence="7">This protein is part of the stalk that links CF(0) to CF(1). It either transmits conformational changes from CF(0) to CF(1) or is implicated in proton conduction.</text>
</comment>
<comment type="caution">
    <text evidence="8">The sequence shown here is derived from an EMBL/GenBank/DDBJ whole genome shotgun (WGS) entry which is preliminary data.</text>
</comment>
<keyword evidence="7" id="KW-0139">CF(1)</keyword>
<dbReference type="OrthoDB" id="9802471at2"/>